<evidence type="ECO:0000256" key="9">
    <source>
        <dbReference type="ARBA" id="ARBA00023315"/>
    </source>
</evidence>
<proteinExistence type="predicted"/>
<comment type="catalytic activity">
    <reaction evidence="10">
        <text>alpha-D-glucosamine 1-phosphate + acetyl-CoA = N-acetyl-alpha-D-glucosamine 1-phosphate + CoA + H(+)</text>
        <dbReference type="Rhea" id="RHEA:13725"/>
        <dbReference type="ChEBI" id="CHEBI:15378"/>
        <dbReference type="ChEBI" id="CHEBI:57287"/>
        <dbReference type="ChEBI" id="CHEBI:57288"/>
        <dbReference type="ChEBI" id="CHEBI:57776"/>
        <dbReference type="ChEBI" id="CHEBI:58516"/>
        <dbReference type="EC" id="2.3.1.157"/>
    </reaction>
</comment>
<dbReference type="EC" id="2.3.1.157" evidence="3"/>
<keyword evidence="9" id="KW-0012">Acyltransferase</keyword>
<evidence type="ECO:0000313" key="15">
    <source>
        <dbReference type="Proteomes" id="UP000007954"/>
    </source>
</evidence>
<protein>
    <recommendedName>
        <fullName evidence="5">Bifunctional protein GlmU</fullName>
        <ecNumber evidence="3">2.3.1.157</ecNumber>
        <ecNumber evidence="4">2.7.7.23</ecNumber>
    </recommendedName>
</protein>
<evidence type="ECO:0000256" key="6">
    <source>
        <dbReference type="ARBA" id="ARBA00022679"/>
    </source>
</evidence>
<evidence type="ECO:0000256" key="11">
    <source>
        <dbReference type="ARBA" id="ARBA00048493"/>
    </source>
</evidence>
<dbReference type="CDD" id="cd04181">
    <property type="entry name" value="NTP_transferase"/>
    <property type="match status" value="1"/>
</dbReference>
<evidence type="ECO:0000256" key="5">
    <source>
        <dbReference type="ARBA" id="ARBA00013414"/>
    </source>
</evidence>
<sequence length="399" mass="42404">MTIDTAVILAAGEGTRLRPLTTHRPKPMLPAGDIPILEHVLNSLVEAGISEIHLVVGYQRARVQNHFGSTYRNRPITYHIQHTQLGSGHALLQADETIETDFLVLNGDQIVTEEMIETVSSSHTATDTATLGVVESEKASQYGAVELNDNRITEFIEQPADDEYRLLNAGVYVFGPSIFAALERTFQEQGRLSLPETIRDLTTDESAVRGVVTESPWQDATYPWDLLSVMQTLFDQDRIGDETTEQSPGVFSDQTATIHEDATLRPPVIVSADTVVGPQAVLGPGVAVGENTTIGAGAVLTNVLVDSDTRVGQNATLIDTVLGQGVHLGPGVIIAGGPADIRIDTKVHEDCDLGGVIADRATVGGGVTVASGSLVGSAATIQSNAHIDGNIPNEAEVLR</sequence>
<dbReference type="SUPFAM" id="SSF53448">
    <property type="entry name" value="Nucleotide-diphospho-sugar transferases"/>
    <property type="match status" value="1"/>
</dbReference>
<dbReference type="Gene3D" id="3.90.550.10">
    <property type="entry name" value="Spore Coat Polysaccharide Biosynthesis Protein SpsA, Chain A"/>
    <property type="match status" value="1"/>
</dbReference>
<name>G0LMD8_HALWC</name>
<dbReference type="InterPro" id="IPR005835">
    <property type="entry name" value="NTP_transferase_dom"/>
</dbReference>
<gene>
    <name evidence="14" type="primary">graD3</name>
    <name evidence="14" type="ordered locus">Hqrw_3501</name>
</gene>
<dbReference type="KEGG" id="hwc:Hqrw_3501"/>
<dbReference type="GO" id="GO:0003977">
    <property type="term" value="F:UDP-N-acetylglucosamine diphosphorylase activity"/>
    <property type="evidence" value="ECO:0007669"/>
    <property type="project" value="UniProtKB-EC"/>
</dbReference>
<feature type="domain" description="Mannose-1-phosphate guanyltransferase C-terminal" evidence="13">
    <location>
        <begin position="265"/>
        <end position="372"/>
    </location>
</feature>
<evidence type="ECO:0000259" key="12">
    <source>
        <dbReference type="Pfam" id="PF00483"/>
    </source>
</evidence>
<dbReference type="Proteomes" id="UP000007954">
    <property type="component" value="Chromosome"/>
</dbReference>
<dbReference type="GeneID" id="12448320"/>
<evidence type="ECO:0000256" key="10">
    <source>
        <dbReference type="ARBA" id="ARBA00048247"/>
    </source>
</evidence>
<feature type="domain" description="Nucleotidyl transferase" evidence="12">
    <location>
        <begin position="6"/>
        <end position="232"/>
    </location>
</feature>
<dbReference type="InterPro" id="IPR056729">
    <property type="entry name" value="GMPPB_C"/>
</dbReference>
<dbReference type="Pfam" id="PF25087">
    <property type="entry name" value="GMPPB_C"/>
    <property type="match status" value="1"/>
</dbReference>
<dbReference type="OrthoDB" id="15372at2157"/>
<dbReference type="GO" id="GO:0019134">
    <property type="term" value="F:glucosamine-1-phosphate N-acetyltransferase activity"/>
    <property type="evidence" value="ECO:0007669"/>
    <property type="project" value="UniProtKB-EC"/>
</dbReference>
<dbReference type="Gene3D" id="2.160.10.10">
    <property type="entry name" value="Hexapeptide repeat proteins"/>
    <property type="match status" value="1"/>
</dbReference>
<comment type="pathway">
    <text evidence="2">Nucleotide-sugar biosynthesis; UDP-N-acetyl-alpha-D-glucosamine biosynthesis; UDP-N-acetyl-alpha-D-glucosamine from N-acetyl-alpha-D-glucosamine 1-phosphate: step 1/1.</text>
</comment>
<accession>G0LMD8</accession>
<evidence type="ECO:0000256" key="3">
    <source>
        <dbReference type="ARBA" id="ARBA00012225"/>
    </source>
</evidence>
<dbReference type="InterPro" id="IPR050065">
    <property type="entry name" value="GlmU-like"/>
</dbReference>
<dbReference type="InterPro" id="IPR029044">
    <property type="entry name" value="Nucleotide-diphossugar_trans"/>
</dbReference>
<evidence type="ECO:0000256" key="4">
    <source>
        <dbReference type="ARBA" id="ARBA00012457"/>
    </source>
</evidence>
<dbReference type="AlphaFoldDB" id="G0LMD8"/>
<evidence type="ECO:0000256" key="7">
    <source>
        <dbReference type="ARBA" id="ARBA00022695"/>
    </source>
</evidence>
<evidence type="ECO:0000259" key="13">
    <source>
        <dbReference type="Pfam" id="PF25087"/>
    </source>
</evidence>
<keyword evidence="6 14" id="KW-0808">Transferase</keyword>
<dbReference type="Pfam" id="PF00483">
    <property type="entry name" value="NTP_transferase"/>
    <property type="match status" value="1"/>
</dbReference>
<dbReference type="EC" id="2.7.7.23" evidence="4"/>
<evidence type="ECO:0000256" key="1">
    <source>
        <dbReference type="ARBA" id="ARBA00005166"/>
    </source>
</evidence>
<comment type="pathway">
    <text evidence="1">Nucleotide-sugar biosynthesis; UDP-N-acetyl-alpha-D-glucosamine biosynthesis; N-acetyl-alpha-D-glucosamine 1-phosphate from alpha-D-glucosamine 6-phosphate (route II): step 2/2.</text>
</comment>
<organism evidence="14 15">
    <name type="scientific">Haloquadratum walsbyi (strain DSM 16854 / JCM 12705 / C23)</name>
    <dbReference type="NCBI Taxonomy" id="768065"/>
    <lineage>
        <taxon>Archaea</taxon>
        <taxon>Methanobacteriati</taxon>
        <taxon>Methanobacteriota</taxon>
        <taxon>Stenosarchaea group</taxon>
        <taxon>Halobacteria</taxon>
        <taxon>Halobacteriales</taxon>
        <taxon>Haloferacaceae</taxon>
        <taxon>Haloquadratum</taxon>
    </lineage>
</organism>
<dbReference type="InterPro" id="IPR011004">
    <property type="entry name" value="Trimer_LpxA-like_sf"/>
</dbReference>
<dbReference type="HOGENOM" id="CLU_029499_0_1_2"/>
<dbReference type="SUPFAM" id="SSF51161">
    <property type="entry name" value="Trimeric LpxA-like enzymes"/>
    <property type="match status" value="1"/>
</dbReference>
<evidence type="ECO:0000256" key="2">
    <source>
        <dbReference type="ARBA" id="ARBA00005208"/>
    </source>
</evidence>
<reference evidence="14 15" key="1">
    <citation type="journal article" date="2011" name="PLoS ONE">
        <title>Haloquadratum walsbyi: limited diversity in a global pond.</title>
        <authorList>
            <person name="Dyall-Smith M."/>
            <person name="Pfeiffer F."/>
            <person name="Klee K."/>
            <person name="Palm P."/>
            <person name="Gross K."/>
            <person name="Schuster S.C."/>
            <person name="Rampp M."/>
            <person name="Oesterhelt D."/>
        </authorList>
    </citation>
    <scope>NUCLEOTIDE SEQUENCE [LARGE SCALE GENOMIC DNA]</scope>
    <source>
        <strain evidence="15">DSM 16854 / JCM 12705 / C23</strain>
    </source>
</reference>
<dbReference type="RefSeq" id="WP_014556672.1">
    <property type="nucleotide sequence ID" value="NC_017459.1"/>
</dbReference>
<evidence type="ECO:0000256" key="8">
    <source>
        <dbReference type="ARBA" id="ARBA00023268"/>
    </source>
</evidence>
<evidence type="ECO:0000313" key="14">
    <source>
        <dbReference type="EMBL" id="CCC41258.1"/>
    </source>
</evidence>
<dbReference type="PANTHER" id="PTHR43584:SF8">
    <property type="entry name" value="N-ACETYLMURAMATE ALPHA-1-PHOSPHATE URIDYLYLTRANSFERASE"/>
    <property type="match status" value="1"/>
</dbReference>
<comment type="catalytic activity">
    <reaction evidence="11">
        <text>N-acetyl-alpha-D-glucosamine 1-phosphate + UTP + H(+) = UDP-N-acetyl-alpha-D-glucosamine + diphosphate</text>
        <dbReference type="Rhea" id="RHEA:13509"/>
        <dbReference type="ChEBI" id="CHEBI:15378"/>
        <dbReference type="ChEBI" id="CHEBI:33019"/>
        <dbReference type="ChEBI" id="CHEBI:46398"/>
        <dbReference type="ChEBI" id="CHEBI:57705"/>
        <dbReference type="ChEBI" id="CHEBI:57776"/>
        <dbReference type="EC" id="2.7.7.23"/>
    </reaction>
</comment>
<dbReference type="PANTHER" id="PTHR43584">
    <property type="entry name" value="NUCLEOTIDYL TRANSFERASE"/>
    <property type="match status" value="1"/>
</dbReference>
<dbReference type="EMBL" id="FR746099">
    <property type="protein sequence ID" value="CCC41258.1"/>
    <property type="molecule type" value="Genomic_DNA"/>
</dbReference>
<keyword evidence="8" id="KW-0511">Multifunctional enzyme</keyword>
<keyword evidence="7 14" id="KW-0548">Nucleotidyltransferase</keyword>